<evidence type="ECO:0000256" key="4">
    <source>
        <dbReference type="ARBA" id="ARBA00012560"/>
    </source>
</evidence>
<dbReference type="PANTHER" id="PTHR32518:SF3">
    <property type="entry name" value="4-ALPHA-GLUCANOTRANSFERASE"/>
    <property type="match status" value="1"/>
</dbReference>
<protein>
    <recommendedName>
        <fullName evidence="4">4-alpha-glucanotransferase</fullName>
        <ecNumber evidence="4">2.4.1.25</ecNumber>
    </recommendedName>
    <alternativeName>
        <fullName evidence="9">Amylomaltase</fullName>
    </alternativeName>
    <alternativeName>
        <fullName evidence="10">Disproportionating enzyme</fullName>
    </alternativeName>
</protein>
<comment type="catalytic activity">
    <reaction evidence="1">
        <text>Transfers a segment of a (1-&gt;4)-alpha-D-glucan to a new position in an acceptor, which may be glucose or a (1-&gt;4)-alpha-D-glucan.</text>
        <dbReference type="EC" id="2.4.1.25"/>
    </reaction>
</comment>
<evidence type="ECO:0000313" key="13">
    <source>
        <dbReference type="Proteomes" id="UP000239757"/>
    </source>
</evidence>
<dbReference type="Pfam" id="PF00686">
    <property type="entry name" value="CBM_20"/>
    <property type="match status" value="1"/>
</dbReference>
<evidence type="ECO:0000256" key="1">
    <source>
        <dbReference type="ARBA" id="ARBA00000439"/>
    </source>
</evidence>
<dbReference type="PROSITE" id="PS51166">
    <property type="entry name" value="CBM20"/>
    <property type="match status" value="1"/>
</dbReference>
<keyword evidence="7" id="KW-0808">Transferase</keyword>
<feature type="domain" description="CBM20" evidence="11">
    <location>
        <begin position="8"/>
        <end position="119"/>
    </location>
</feature>
<dbReference type="Pfam" id="PF02446">
    <property type="entry name" value="Glyco_hydro_77"/>
    <property type="match status" value="2"/>
</dbReference>
<comment type="subcellular location">
    <subcellularLocation>
        <location evidence="2">Cytoplasm</location>
    </subcellularLocation>
</comment>
<evidence type="ECO:0000256" key="7">
    <source>
        <dbReference type="ARBA" id="ARBA00022679"/>
    </source>
</evidence>
<dbReference type="Proteomes" id="UP000239757">
    <property type="component" value="Unassembled WGS sequence"/>
</dbReference>
<dbReference type="Gene3D" id="3.20.20.80">
    <property type="entry name" value="Glycosidases"/>
    <property type="match status" value="2"/>
</dbReference>
<evidence type="ECO:0000256" key="5">
    <source>
        <dbReference type="ARBA" id="ARBA00022490"/>
    </source>
</evidence>
<dbReference type="InterPro" id="IPR013783">
    <property type="entry name" value="Ig-like_fold"/>
</dbReference>
<dbReference type="EMBL" id="KZ664286">
    <property type="protein sequence ID" value="PPS06453.1"/>
    <property type="molecule type" value="Genomic_DNA"/>
</dbReference>
<dbReference type="OrthoDB" id="6123450at2759"/>
<evidence type="ECO:0000256" key="8">
    <source>
        <dbReference type="ARBA" id="ARBA00023277"/>
    </source>
</evidence>
<keyword evidence="6" id="KW-0328">Glycosyltransferase</keyword>
<dbReference type="SUPFAM" id="SSF49452">
    <property type="entry name" value="Starch-binding domain-like"/>
    <property type="match status" value="1"/>
</dbReference>
<dbReference type="AlphaFoldDB" id="A0A2P5XSY6"/>
<evidence type="ECO:0000313" key="12">
    <source>
        <dbReference type="EMBL" id="PPS06453.1"/>
    </source>
</evidence>
<dbReference type="GO" id="GO:2001070">
    <property type="term" value="F:starch binding"/>
    <property type="evidence" value="ECO:0007669"/>
    <property type="project" value="InterPro"/>
</dbReference>
<dbReference type="EC" id="2.4.1.25" evidence="4"/>
<dbReference type="InterPro" id="IPR002044">
    <property type="entry name" value="CBM20"/>
</dbReference>
<dbReference type="InterPro" id="IPR013784">
    <property type="entry name" value="Carb-bd-like_fold"/>
</dbReference>
<comment type="similarity">
    <text evidence="3">Belongs to the disproportionating enzyme family.</text>
</comment>
<dbReference type="InterPro" id="IPR017853">
    <property type="entry name" value="GH"/>
</dbReference>
<name>A0A2P5XSY6_GOSBA</name>
<sequence>MASQGLFSAAKSMKSVKLKFRIPYYTEWGQSLLVCGSEPTLGSWNVKKGLLLSPVHQDDQLIWTATISVPCQFSCGYRYYVVDDAKNVLRWEMGNERRLSIPHLLSEGHTLELRDLWQTGTDALLFRSAFKDVIFCKNSTFNIDRLSKGQSLYFSKSVVQMYKKAHRSTKLGNWKVQDGLKLHYTGKYIWEAYCEMPWRGCGVAVAMFSVRSEDDIGVGEFLDLKLLVDWAVESGFHLVQLLPINDTSVHRMWWDSYPYSSLSVFALHPLYLRVQALSKNLPEDVKSEIRNAKERLDGKDVDYEATMATKLSIAKKVFMQEKDLILNSSSFHKFFSENELEKLVSKDALHYDTICFHYYIQFHLHLQLSEAAEYARAKGVVLKGDLPIGVDRNSVDTWVYPTLFRMNTSTGAPPDYFAKNGQNWGFPTYNWEEMSKDNYGWWRARLTQMGKYFTAYRIDHILGFFRIWELPDNAMTGLIGKFRPSIPLSQEELEREGIWDFDRLTRPYVRKEFLQVGESHLLVSHEEYRLI</sequence>
<dbReference type="PANTHER" id="PTHR32518">
    <property type="match status" value="1"/>
</dbReference>
<dbReference type="GO" id="GO:0005975">
    <property type="term" value="P:carbohydrate metabolic process"/>
    <property type="evidence" value="ECO:0007669"/>
    <property type="project" value="InterPro"/>
</dbReference>
<evidence type="ECO:0000256" key="6">
    <source>
        <dbReference type="ARBA" id="ARBA00022676"/>
    </source>
</evidence>
<evidence type="ECO:0000259" key="11">
    <source>
        <dbReference type="PROSITE" id="PS51166"/>
    </source>
</evidence>
<dbReference type="InterPro" id="IPR003385">
    <property type="entry name" value="Glyco_hydro_77"/>
</dbReference>
<reference evidence="12 13" key="1">
    <citation type="submission" date="2015-01" db="EMBL/GenBank/DDBJ databases">
        <title>Genome of allotetraploid Gossypium barbadense reveals genomic plasticity and fiber elongation in cotton evolution.</title>
        <authorList>
            <person name="Chen X."/>
            <person name="Liu X."/>
            <person name="Zhao B."/>
            <person name="Zheng H."/>
            <person name="Hu Y."/>
            <person name="Lu G."/>
            <person name="Yang C."/>
            <person name="Chen J."/>
            <person name="Shan C."/>
            <person name="Zhang L."/>
            <person name="Zhou Y."/>
            <person name="Wang L."/>
            <person name="Guo W."/>
            <person name="Bai Y."/>
            <person name="Ruan J."/>
            <person name="Shangguan X."/>
            <person name="Mao Y."/>
            <person name="Jiang J."/>
            <person name="Zhu Y."/>
            <person name="Lei J."/>
            <person name="Kang H."/>
            <person name="Chen S."/>
            <person name="He X."/>
            <person name="Wang R."/>
            <person name="Wang Y."/>
            <person name="Chen J."/>
            <person name="Wang L."/>
            <person name="Yu S."/>
            <person name="Wang B."/>
            <person name="Wei J."/>
            <person name="Song S."/>
            <person name="Lu X."/>
            <person name="Gao Z."/>
            <person name="Gu W."/>
            <person name="Deng X."/>
            <person name="Ma D."/>
            <person name="Wang S."/>
            <person name="Liang W."/>
            <person name="Fang L."/>
            <person name="Cai C."/>
            <person name="Zhu X."/>
            <person name="Zhou B."/>
            <person name="Zhang Y."/>
            <person name="Chen Z."/>
            <person name="Xu S."/>
            <person name="Zhu R."/>
            <person name="Wang S."/>
            <person name="Zhang T."/>
            <person name="Zhao G."/>
        </authorList>
    </citation>
    <scope>NUCLEOTIDE SEQUENCE [LARGE SCALE GENOMIC DNA]</scope>
    <source>
        <strain evidence="13">cv. Xinhai21</strain>
        <tissue evidence="12">Leaf</tissue>
    </source>
</reference>
<dbReference type="GO" id="GO:0004134">
    <property type="term" value="F:4-alpha-glucanotransferase activity"/>
    <property type="evidence" value="ECO:0007669"/>
    <property type="project" value="UniProtKB-EC"/>
</dbReference>
<dbReference type="GO" id="GO:0005737">
    <property type="term" value="C:cytoplasm"/>
    <property type="evidence" value="ECO:0007669"/>
    <property type="project" value="UniProtKB-SubCell"/>
</dbReference>
<accession>A0A2P5XSY6</accession>
<evidence type="ECO:0000256" key="9">
    <source>
        <dbReference type="ARBA" id="ARBA00031423"/>
    </source>
</evidence>
<evidence type="ECO:0000256" key="2">
    <source>
        <dbReference type="ARBA" id="ARBA00004496"/>
    </source>
</evidence>
<dbReference type="SUPFAM" id="SSF51445">
    <property type="entry name" value="(Trans)glycosidases"/>
    <property type="match status" value="1"/>
</dbReference>
<gene>
    <name evidence="12" type="ORF">GOBAR_AA14191</name>
</gene>
<keyword evidence="5" id="KW-0963">Cytoplasm</keyword>
<proteinExistence type="inferred from homology"/>
<dbReference type="Gene3D" id="2.60.40.10">
    <property type="entry name" value="Immunoglobulins"/>
    <property type="match status" value="1"/>
</dbReference>
<keyword evidence="8" id="KW-0119">Carbohydrate metabolism</keyword>
<dbReference type="SMART" id="SM01065">
    <property type="entry name" value="CBM_2"/>
    <property type="match status" value="1"/>
</dbReference>
<evidence type="ECO:0000256" key="3">
    <source>
        <dbReference type="ARBA" id="ARBA00005684"/>
    </source>
</evidence>
<evidence type="ECO:0000256" key="10">
    <source>
        <dbReference type="ARBA" id="ARBA00031501"/>
    </source>
</evidence>
<organism evidence="12 13">
    <name type="scientific">Gossypium barbadense</name>
    <name type="common">Sea Island cotton</name>
    <name type="synonym">Hibiscus barbadensis</name>
    <dbReference type="NCBI Taxonomy" id="3634"/>
    <lineage>
        <taxon>Eukaryota</taxon>
        <taxon>Viridiplantae</taxon>
        <taxon>Streptophyta</taxon>
        <taxon>Embryophyta</taxon>
        <taxon>Tracheophyta</taxon>
        <taxon>Spermatophyta</taxon>
        <taxon>Magnoliopsida</taxon>
        <taxon>eudicotyledons</taxon>
        <taxon>Gunneridae</taxon>
        <taxon>Pentapetalae</taxon>
        <taxon>rosids</taxon>
        <taxon>malvids</taxon>
        <taxon>Malvales</taxon>
        <taxon>Malvaceae</taxon>
        <taxon>Malvoideae</taxon>
        <taxon>Gossypium</taxon>
    </lineage>
</organism>